<evidence type="ECO:0000313" key="7">
    <source>
        <dbReference type="EMBL" id="EMT53463.1"/>
    </source>
</evidence>
<dbReference type="PANTHER" id="PTHR43605">
    <property type="entry name" value="ACYL-COENZYME A SYNTHETASE"/>
    <property type="match status" value="1"/>
</dbReference>
<dbReference type="GeneID" id="89499963"/>
<accession>M8DIQ3</accession>
<evidence type="ECO:0000256" key="1">
    <source>
        <dbReference type="ARBA" id="ARBA00006432"/>
    </source>
</evidence>
<protein>
    <submittedName>
        <fullName evidence="7">Acetyl-CoA synthetase</fullName>
    </submittedName>
</protein>
<comment type="caution">
    <text evidence="7">The sequence shown here is derived from an EMBL/GenBank/DDBJ whole genome shotgun (WGS) entry which is preliminary data.</text>
</comment>
<dbReference type="PATRIC" id="fig|1300222.3.peg.1151"/>
<dbReference type="CDD" id="cd05972">
    <property type="entry name" value="MACS_like"/>
    <property type="match status" value="1"/>
</dbReference>
<keyword evidence="8" id="KW-1185">Reference proteome</keyword>
<evidence type="ECO:0000313" key="8">
    <source>
        <dbReference type="Proteomes" id="UP000012081"/>
    </source>
</evidence>
<dbReference type="InterPro" id="IPR025110">
    <property type="entry name" value="AMP-bd_C"/>
</dbReference>
<dbReference type="InterPro" id="IPR045851">
    <property type="entry name" value="AMP-bd_C_sf"/>
</dbReference>
<keyword evidence="4" id="KW-0067">ATP-binding</keyword>
<dbReference type="Gene3D" id="3.30.300.30">
    <property type="match status" value="1"/>
</dbReference>
<evidence type="ECO:0000259" key="6">
    <source>
        <dbReference type="Pfam" id="PF13193"/>
    </source>
</evidence>
<proteinExistence type="inferred from homology"/>
<dbReference type="OrthoDB" id="9757771at2"/>
<dbReference type="InterPro" id="IPR020845">
    <property type="entry name" value="AMP-binding_CS"/>
</dbReference>
<reference evidence="7 8" key="1">
    <citation type="submission" date="2013-03" db="EMBL/GenBank/DDBJ databases">
        <title>Assembly of a new bacterial strain Brevibacillus borstelensis AK1.</title>
        <authorList>
            <person name="Rajan I."/>
            <person name="PoliReddy D."/>
            <person name="Sugumar T."/>
            <person name="Rathinam K."/>
            <person name="Alqarawi S."/>
            <person name="Khalil A.B."/>
            <person name="Sivakumar N."/>
        </authorList>
    </citation>
    <scope>NUCLEOTIDE SEQUENCE [LARGE SCALE GENOMIC DNA]</scope>
    <source>
        <strain evidence="7 8">AK1</strain>
    </source>
</reference>
<gene>
    <name evidence="7" type="ORF">I532_05605</name>
</gene>
<dbReference type="Gene3D" id="3.40.50.12780">
    <property type="entry name" value="N-terminal domain of ligase-like"/>
    <property type="match status" value="1"/>
</dbReference>
<sequence>MQLQMPERYNFAAQVDQWADRDPERRAVWELSDDGTERILTYQELRRYSNRVANGLQSLGIEAGDKVLVLVPRGIEAYAIYLGLMKLGAVVMPGSEMLRSKDIEYRAIHAEAKAIISFDAVLSEVDMIRQNCPSLSRFVTIGQSCEGWIALQELLAEQSDEFSCADTRSDDLAFLSYTSGTTGGPKGVMHVHGWPFAHLAVAAKLWLDVREGDLVWATAGPGWAKWVWSPFVATLGMGATAFVYKGRFDPEVYLAHLQAYPITVLCATPTEYRLMAKVSGLENYSLQALRSACSAGEPLNREVIDTFRRVFGLTVRDGYGQTENTLLVGTFVGMEPKPGSMGRPSPVVRVAIIDEEGNELPQGEVGDIAIDREMIALFRGYLNDPERTARAFRGNWYVTGDQGRMDEEGYIWFEGRADDIIISGGYTIGPFEVEDALVKHAAVAECAAVASPDPERGQVVKAFVVLKKGIEPSDDLVKELQDHVKKMTAPYKYPRKIEFVTDLPKTTSGKIRRVELRLKERQKEQHRS</sequence>
<name>M8DIQ3_9BACL</name>
<organism evidence="7 8">
    <name type="scientific">Brevibacillus borstelensis AK1</name>
    <dbReference type="NCBI Taxonomy" id="1300222"/>
    <lineage>
        <taxon>Bacteria</taxon>
        <taxon>Bacillati</taxon>
        <taxon>Bacillota</taxon>
        <taxon>Bacilli</taxon>
        <taxon>Bacillales</taxon>
        <taxon>Paenibacillaceae</taxon>
        <taxon>Brevibacillus</taxon>
    </lineage>
</organism>
<dbReference type="PANTHER" id="PTHR43605:SF10">
    <property type="entry name" value="ACYL-COA SYNTHETASE MEDIUM CHAIN FAMILY MEMBER 3"/>
    <property type="match status" value="1"/>
</dbReference>
<dbReference type="PROSITE" id="PS00455">
    <property type="entry name" value="AMP_BINDING"/>
    <property type="match status" value="1"/>
</dbReference>
<dbReference type="GO" id="GO:0016405">
    <property type="term" value="F:CoA-ligase activity"/>
    <property type="evidence" value="ECO:0007669"/>
    <property type="project" value="UniProtKB-ARBA"/>
</dbReference>
<dbReference type="Pfam" id="PF13193">
    <property type="entry name" value="AMP-binding_C"/>
    <property type="match status" value="1"/>
</dbReference>
<dbReference type="InterPro" id="IPR042099">
    <property type="entry name" value="ANL_N_sf"/>
</dbReference>
<keyword evidence="3" id="KW-0547">Nucleotide-binding</keyword>
<keyword evidence="2" id="KW-0436">Ligase</keyword>
<dbReference type="GO" id="GO:0006633">
    <property type="term" value="P:fatty acid biosynthetic process"/>
    <property type="evidence" value="ECO:0007669"/>
    <property type="project" value="TreeGrafter"/>
</dbReference>
<dbReference type="GO" id="GO:0004321">
    <property type="term" value="F:fatty-acyl-CoA synthase activity"/>
    <property type="evidence" value="ECO:0007669"/>
    <property type="project" value="TreeGrafter"/>
</dbReference>
<dbReference type="EMBL" id="APBN01000002">
    <property type="protein sequence ID" value="EMT53463.1"/>
    <property type="molecule type" value="Genomic_DNA"/>
</dbReference>
<feature type="domain" description="AMP-dependent synthetase/ligase" evidence="5">
    <location>
        <begin position="16"/>
        <end position="382"/>
    </location>
</feature>
<dbReference type="RefSeq" id="WP_003386933.1">
    <property type="nucleotide sequence ID" value="NZ_APBN01000002.1"/>
</dbReference>
<comment type="similarity">
    <text evidence="1">Belongs to the ATP-dependent AMP-binding enzyme family.</text>
</comment>
<dbReference type="GO" id="GO:0006637">
    <property type="term" value="P:acyl-CoA metabolic process"/>
    <property type="evidence" value="ECO:0007669"/>
    <property type="project" value="TreeGrafter"/>
</dbReference>
<feature type="domain" description="AMP-binding enzyme C-terminal" evidence="6">
    <location>
        <begin position="432"/>
        <end position="510"/>
    </location>
</feature>
<dbReference type="InterPro" id="IPR000873">
    <property type="entry name" value="AMP-dep_synth/lig_dom"/>
</dbReference>
<dbReference type="FunFam" id="3.30.300.30:FF:000005">
    <property type="entry name" value="Acyl-coenzyme A synthetase ACSM5, mitochondrial"/>
    <property type="match status" value="1"/>
</dbReference>
<dbReference type="SUPFAM" id="SSF56801">
    <property type="entry name" value="Acetyl-CoA synthetase-like"/>
    <property type="match status" value="1"/>
</dbReference>
<dbReference type="GO" id="GO:0015645">
    <property type="term" value="F:fatty acid ligase activity"/>
    <property type="evidence" value="ECO:0007669"/>
    <property type="project" value="TreeGrafter"/>
</dbReference>
<evidence type="ECO:0000259" key="5">
    <source>
        <dbReference type="Pfam" id="PF00501"/>
    </source>
</evidence>
<evidence type="ECO:0000256" key="3">
    <source>
        <dbReference type="ARBA" id="ARBA00022741"/>
    </source>
</evidence>
<evidence type="ECO:0000256" key="2">
    <source>
        <dbReference type="ARBA" id="ARBA00022598"/>
    </source>
</evidence>
<dbReference type="AlphaFoldDB" id="M8DIQ3"/>
<dbReference type="Proteomes" id="UP000012081">
    <property type="component" value="Unassembled WGS sequence"/>
</dbReference>
<dbReference type="Pfam" id="PF00501">
    <property type="entry name" value="AMP-binding"/>
    <property type="match status" value="1"/>
</dbReference>
<dbReference type="STRING" id="1300222.I532_05605"/>
<evidence type="ECO:0000256" key="4">
    <source>
        <dbReference type="ARBA" id="ARBA00022840"/>
    </source>
</evidence>
<dbReference type="GO" id="GO:0005524">
    <property type="term" value="F:ATP binding"/>
    <property type="evidence" value="ECO:0007669"/>
    <property type="project" value="UniProtKB-KW"/>
</dbReference>
<dbReference type="InterPro" id="IPR051087">
    <property type="entry name" value="Mitochondrial_ACSM"/>
</dbReference>